<dbReference type="KEGG" id="cam:101508715"/>
<evidence type="ECO:0000313" key="2">
    <source>
        <dbReference type="Proteomes" id="UP000087171"/>
    </source>
</evidence>
<proteinExistence type="predicted"/>
<name>A0A1S2YUI6_CICAR</name>
<evidence type="ECO:0000313" key="3">
    <source>
        <dbReference type="RefSeq" id="XP_004510130.1"/>
    </source>
</evidence>
<dbReference type="PANTHER" id="PTHR31170">
    <property type="entry name" value="BNAC04G53230D PROTEIN"/>
    <property type="match status" value="1"/>
</dbReference>
<reference evidence="3" key="2">
    <citation type="submission" date="2025-08" db="UniProtKB">
        <authorList>
            <consortium name="RefSeq"/>
        </authorList>
    </citation>
    <scope>IDENTIFICATION</scope>
    <source>
        <tissue evidence="3">Etiolated seedlings</tissue>
    </source>
</reference>
<dbReference type="AlphaFoldDB" id="A0A1S2YUI6"/>
<dbReference type="Pfam" id="PF03140">
    <property type="entry name" value="DUF247"/>
    <property type="match status" value="1"/>
</dbReference>
<keyword evidence="1" id="KW-0812">Transmembrane</keyword>
<dbReference type="InterPro" id="IPR004158">
    <property type="entry name" value="DUF247_pln"/>
</dbReference>
<sequence length="454" mass="53559">MASERKPMIQHIVSIPEVIEPMVPDQCCIYKVPQHLLKLEENAYTPKFISIGPFHCQNSELNQEKQKQRYFNAFWKRLSLKQALSFAQFKVFLEENQENIVNCYSKPEACKFDKFLEMILLDSVFIMELFLRKSNQSEQKNDYMFTTSWIYIITQRDLLLLENQIPMFVLEELHKRVLLDYGSDNENERCVSFIELAFNYFEDYYPQKLSKKWNMTQNCKSCKHFTDLIRYTYLPRKIQVNGVNPSKNFTTFSSEYIPRTATKLYEAGITFEKVQGRSYLDIKFKRTPIFSWFLCLGCLPLFKCFQTRLEIPYLKVNQVTGSVLRNLIALEQCHYSEQPFICNYVSLIDSLIHTDQDVEFLVDTETIGHELGSHAELATLVNDLCKYVVFTSNYYGKIIMELNEHYNNSWKHYMGRLKAVYFRDPWRFSSTVVGAAFFMFAVVNFLKVLGVTIK</sequence>
<dbReference type="STRING" id="3827.A0A1S2YUI6"/>
<dbReference type="PANTHER" id="PTHR31170:SF9">
    <property type="entry name" value="PROTEIN, PUTATIVE (DUF247)-RELATED"/>
    <property type="match status" value="1"/>
</dbReference>
<dbReference type="RefSeq" id="XP_004510130.1">
    <property type="nucleotide sequence ID" value="XM_004510073.3"/>
</dbReference>
<dbReference type="PaxDb" id="3827-XP_004510130.1"/>
<feature type="transmembrane region" description="Helical" evidence="1">
    <location>
        <begin position="426"/>
        <end position="446"/>
    </location>
</feature>
<dbReference type="Proteomes" id="UP000087171">
    <property type="component" value="Chromosome Ca7"/>
</dbReference>
<reference evidence="2" key="1">
    <citation type="journal article" date="2013" name="Nat. Biotechnol.">
        <title>Draft genome sequence of chickpea (Cicer arietinum) provides a resource for trait improvement.</title>
        <authorList>
            <person name="Varshney R.K."/>
            <person name="Song C."/>
            <person name="Saxena R.K."/>
            <person name="Azam S."/>
            <person name="Yu S."/>
            <person name="Sharpe A.G."/>
            <person name="Cannon S."/>
            <person name="Baek J."/>
            <person name="Rosen B.D."/>
            <person name="Tar'an B."/>
            <person name="Millan T."/>
            <person name="Zhang X."/>
            <person name="Ramsay L.D."/>
            <person name="Iwata A."/>
            <person name="Wang Y."/>
            <person name="Nelson W."/>
            <person name="Farmer A.D."/>
            <person name="Gaur P.M."/>
            <person name="Soderlund C."/>
            <person name="Penmetsa R.V."/>
            <person name="Xu C."/>
            <person name="Bharti A.K."/>
            <person name="He W."/>
            <person name="Winter P."/>
            <person name="Zhao S."/>
            <person name="Hane J.K."/>
            <person name="Carrasquilla-Garcia N."/>
            <person name="Condie J.A."/>
            <person name="Upadhyaya H.D."/>
            <person name="Luo M.C."/>
            <person name="Thudi M."/>
            <person name="Gowda C.L."/>
            <person name="Singh N.P."/>
            <person name="Lichtenzveig J."/>
            <person name="Gali K.K."/>
            <person name="Rubio J."/>
            <person name="Nadarajan N."/>
            <person name="Dolezel J."/>
            <person name="Bansal K.C."/>
            <person name="Xu X."/>
            <person name="Edwards D."/>
            <person name="Zhang G."/>
            <person name="Kahl G."/>
            <person name="Gil J."/>
            <person name="Singh K.B."/>
            <person name="Datta S.K."/>
            <person name="Jackson S.A."/>
            <person name="Wang J."/>
            <person name="Cook D.R."/>
        </authorList>
    </citation>
    <scope>NUCLEOTIDE SEQUENCE [LARGE SCALE GENOMIC DNA]</scope>
    <source>
        <strain evidence="2">cv. CDC Frontier</strain>
    </source>
</reference>
<keyword evidence="1" id="KW-0472">Membrane</keyword>
<dbReference type="OrthoDB" id="591587at2759"/>
<keyword evidence="2" id="KW-1185">Reference proteome</keyword>
<dbReference type="GeneID" id="101508715"/>
<accession>A0A1S2YUI6</accession>
<keyword evidence="1" id="KW-1133">Transmembrane helix</keyword>
<protein>
    <submittedName>
        <fullName evidence="3">UPF0481 protein At3g47200-like</fullName>
    </submittedName>
</protein>
<evidence type="ECO:0000256" key="1">
    <source>
        <dbReference type="SAM" id="Phobius"/>
    </source>
</evidence>
<gene>
    <name evidence="3" type="primary">LOC101508715</name>
</gene>
<organism evidence="2 3">
    <name type="scientific">Cicer arietinum</name>
    <name type="common">Chickpea</name>
    <name type="synonym">Garbanzo</name>
    <dbReference type="NCBI Taxonomy" id="3827"/>
    <lineage>
        <taxon>Eukaryota</taxon>
        <taxon>Viridiplantae</taxon>
        <taxon>Streptophyta</taxon>
        <taxon>Embryophyta</taxon>
        <taxon>Tracheophyta</taxon>
        <taxon>Spermatophyta</taxon>
        <taxon>Magnoliopsida</taxon>
        <taxon>eudicotyledons</taxon>
        <taxon>Gunneridae</taxon>
        <taxon>Pentapetalae</taxon>
        <taxon>rosids</taxon>
        <taxon>fabids</taxon>
        <taxon>Fabales</taxon>
        <taxon>Fabaceae</taxon>
        <taxon>Papilionoideae</taxon>
        <taxon>50 kb inversion clade</taxon>
        <taxon>NPAAA clade</taxon>
        <taxon>Hologalegina</taxon>
        <taxon>IRL clade</taxon>
        <taxon>Cicereae</taxon>
        <taxon>Cicer</taxon>
    </lineage>
</organism>